<dbReference type="Gene3D" id="3.40.50.920">
    <property type="match status" value="1"/>
</dbReference>
<feature type="non-terminal residue" evidence="5">
    <location>
        <position position="1"/>
    </location>
</feature>
<evidence type="ECO:0000259" key="4">
    <source>
        <dbReference type="Pfam" id="PF02780"/>
    </source>
</evidence>
<protein>
    <recommendedName>
        <fullName evidence="4">Transketolase C-terminal domain-containing protein</fullName>
    </recommendedName>
</protein>
<name>X1DQM8_9ZZZZ</name>
<dbReference type="AlphaFoldDB" id="X1DQM8"/>
<sequence length="113" mass="12431">NLSLKGMGTSKLEILLIGFFKYLNAFSWVKAEIKKIGQDMTVVATSRMVNRALEASHELKKENIDLEIIDLRTIVPLDLDTIINSVKKTGCLVIIEEENKTGGVGAEIAALTQ</sequence>
<evidence type="ECO:0000313" key="5">
    <source>
        <dbReference type="EMBL" id="GAH22457.1"/>
    </source>
</evidence>
<proteinExistence type="predicted"/>
<dbReference type="InterPro" id="IPR009014">
    <property type="entry name" value="Transketo_C/PFOR_II"/>
</dbReference>
<dbReference type="SUPFAM" id="SSF52922">
    <property type="entry name" value="TK C-terminal domain-like"/>
    <property type="match status" value="1"/>
</dbReference>
<feature type="non-terminal residue" evidence="5">
    <location>
        <position position="113"/>
    </location>
</feature>
<comment type="caution">
    <text evidence="5">The sequence shown here is derived from an EMBL/GenBank/DDBJ whole genome shotgun (WGS) entry which is preliminary data.</text>
</comment>
<dbReference type="Pfam" id="PF02780">
    <property type="entry name" value="Transketolase_C"/>
    <property type="match status" value="1"/>
</dbReference>
<evidence type="ECO:0000256" key="2">
    <source>
        <dbReference type="ARBA" id="ARBA00023002"/>
    </source>
</evidence>
<dbReference type="GO" id="GO:0016491">
    <property type="term" value="F:oxidoreductase activity"/>
    <property type="evidence" value="ECO:0007669"/>
    <property type="project" value="UniProtKB-KW"/>
</dbReference>
<evidence type="ECO:0000256" key="1">
    <source>
        <dbReference type="ARBA" id="ARBA00001964"/>
    </source>
</evidence>
<comment type="cofactor">
    <cofactor evidence="1">
        <name>thiamine diphosphate</name>
        <dbReference type="ChEBI" id="CHEBI:58937"/>
    </cofactor>
</comment>
<gene>
    <name evidence="5" type="ORF">S01H4_65065</name>
</gene>
<keyword evidence="3" id="KW-0786">Thiamine pyrophosphate</keyword>
<dbReference type="InterPro" id="IPR033248">
    <property type="entry name" value="Transketolase_C"/>
</dbReference>
<dbReference type="PANTHER" id="PTHR43257:SF2">
    <property type="entry name" value="PYRUVATE DEHYDROGENASE E1 COMPONENT SUBUNIT BETA"/>
    <property type="match status" value="1"/>
</dbReference>
<dbReference type="EMBL" id="BART01039676">
    <property type="protein sequence ID" value="GAH22457.1"/>
    <property type="molecule type" value="Genomic_DNA"/>
</dbReference>
<reference evidence="5" key="1">
    <citation type="journal article" date="2014" name="Front. Microbiol.">
        <title>High frequency of phylogenetically diverse reductive dehalogenase-homologous genes in deep subseafloor sedimentary metagenomes.</title>
        <authorList>
            <person name="Kawai M."/>
            <person name="Futagami T."/>
            <person name="Toyoda A."/>
            <person name="Takaki Y."/>
            <person name="Nishi S."/>
            <person name="Hori S."/>
            <person name="Arai W."/>
            <person name="Tsubouchi T."/>
            <person name="Morono Y."/>
            <person name="Uchiyama I."/>
            <person name="Ito T."/>
            <person name="Fujiyama A."/>
            <person name="Inagaki F."/>
            <person name="Takami H."/>
        </authorList>
    </citation>
    <scope>NUCLEOTIDE SEQUENCE</scope>
    <source>
        <strain evidence="5">Expedition CK06-06</strain>
    </source>
</reference>
<evidence type="ECO:0000256" key="3">
    <source>
        <dbReference type="ARBA" id="ARBA00023052"/>
    </source>
</evidence>
<dbReference type="PANTHER" id="PTHR43257">
    <property type="entry name" value="PYRUVATE DEHYDROGENASE E1 COMPONENT BETA SUBUNIT"/>
    <property type="match status" value="1"/>
</dbReference>
<feature type="domain" description="Transketolase C-terminal" evidence="4">
    <location>
        <begin position="30"/>
        <end position="111"/>
    </location>
</feature>
<keyword evidence="2" id="KW-0560">Oxidoreductase</keyword>
<organism evidence="5">
    <name type="scientific">marine sediment metagenome</name>
    <dbReference type="NCBI Taxonomy" id="412755"/>
    <lineage>
        <taxon>unclassified sequences</taxon>
        <taxon>metagenomes</taxon>
        <taxon>ecological metagenomes</taxon>
    </lineage>
</organism>
<accession>X1DQM8</accession>